<dbReference type="Proteomes" id="UP000001554">
    <property type="component" value="Chromosome 18"/>
</dbReference>
<dbReference type="KEGG" id="bfo:118405907"/>
<dbReference type="FunFam" id="3.40.50.300:FF:000216">
    <property type="entry name" value="Type VII secretion ATPase EccA"/>
    <property type="match status" value="1"/>
</dbReference>
<evidence type="ECO:0000313" key="6">
    <source>
        <dbReference type="Proteomes" id="UP000001554"/>
    </source>
</evidence>
<dbReference type="RefSeq" id="XP_035661629.1">
    <property type="nucleotide sequence ID" value="XM_035805736.1"/>
</dbReference>
<feature type="domain" description="AAA+ ATPase" evidence="5">
    <location>
        <begin position="113"/>
        <end position="237"/>
    </location>
</feature>
<dbReference type="GO" id="GO:0016887">
    <property type="term" value="F:ATP hydrolysis activity"/>
    <property type="evidence" value="ECO:0007669"/>
    <property type="project" value="InterPro"/>
</dbReference>
<proteinExistence type="inferred from homology"/>
<dbReference type="GO" id="GO:0005524">
    <property type="term" value="F:ATP binding"/>
    <property type="evidence" value="ECO:0007669"/>
    <property type="project" value="UniProtKB-KW"/>
</dbReference>
<reference evidence="6" key="1">
    <citation type="journal article" date="2020" name="Nat. Ecol. Evol.">
        <title>Deeply conserved synteny resolves early events in vertebrate evolution.</title>
        <authorList>
            <person name="Simakov O."/>
            <person name="Marletaz F."/>
            <person name="Yue J.X."/>
            <person name="O'Connell B."/>
            <person name="Jenkins J."/>
            <person name="Brandt A."/>
            <person name="Calef R."/>
            <person name="Tung C.H."/>
            <person name="Huang T.K."/>
            <person name="Schmutz J."/>
            <person name="Satoh N."/>
            <person name="Yu J.K."/>
            <person name="Putnam N.H."/>
            <person name="Green R.E."/>
            <person name="Rokhsar D.S."/>
        </authorList>
    </citation>
    <scope>NUCLEOTIDE SEQUENCE [LARGE SCALE GENOMIC DNA]</scope>
    <source>
        <strain evidence="6">S238N-H82</strain>
    </source>
</reference>
<dbReference type="PANTHER" id="PTHR43392:SF2">
    <property type="entry name" value="AAA-TYPE ATPASE FAMILY PROTEIN _ ANKYRIN REPEAT FAMILY PROTEIN"/>
    <property type="match status" value="1"/>
</dbReference>
<feature type="compositionally biased region" description="Basic and acidic residues" evidence="4">
    <location>
        <begin position="31"/>
        <end position="50"/>
    </location>
</feature>
<evidence type="ECO:0000313" key="7">
    <source>
        <dbReference type="RefSeq" id="XP_035661629.1"/>
    </source>
</evidence>
<dbReference type="InterPro" id="IPR000641">
    <property type="entry name" value="CbxX/CfxQ"/>
</dbReference>
<dbReference type="Gene3D" id="1.10.8.60">
    <property type="match status" value="1"/>
</dbReference>
<evidence type="ECO:0000256" key="3">
    <source>
        <dbReference type="ARBA" id="ARBA00022840"/>
    </source>
</evidence>
<evidence type="ECO:0000256" key="1">
    <source>
        <dbReference type="ARBA" id="ARBA00010378"/>
    </source>
</evidence>
<dbReference type="OMA" id="FEPMEME"/>
<dbReference type="GeneID" id="118405907"/>
<dbReference type="PANTHER" id="PTHR43392">
    <property type="entry name" value="AAA-TYPE ATPASE FAMILY PROTEIN / ANKYRIN REPEAT FAMILY PROTEIN"/>
    <property type="match status" value="1"/>
</dbReference>
<protein>
    <submittedName>
        <fullName evidence="7">Protein CfxQ homolog</fullName>
    </submittedName>
</protein>
<dbReference type="Pfam" id="PF00004">
    <property type="entry name" value="AAA"/>
    <property type="match status" value="1"/>
</dbReference>
<dbReference type="InterPro" id="IPR050773">
    <property type="entry name" value="CbxX/CfxQ_RuBisCO_ESX"/>
</dbReference>
<reference evidence="7" key="2">
    <citation type="submission" date="2025-08" db="UniProtKB">
        <authorList>
            <consortium name="RefSeq"/>
        </authorList>
    </citation>
    <scope>IDENTIFICATION</scope>
    <source>
        <strain evidence="7">S238N-H82</strain>
        <tissue evidence="7">Testes</tissue>
    </source>
</reference>
<evidence type="ECO:0000259" key="5">
    <source>
        <dbReference type="SMART" id="SM00382"/>
    </source>
</evidence>
<organism evidence="6 7">
    <name type="scientific">Branchiostoma floridae</name>
    <name type="common">Florida lancelet</name>
    <name type="synonym">Amphioxus</name>
    <dbReference type="NCBI Taxonomy" id="7739"/>
    <lineage>
        <taxon>Eukaryota</taxon>
        <taxon>Metazoa</taxon>
        <taxon>Chordata</taxon>
        <taxon>Cephalochordata</taxon>
        <taxon>Leptocardii</taxon>
        <taxon>Amphioxiformes</taxon>
        <taxon>Branchiostomatidae</taxon>
        <taxon>Branchiostoma</taxon>
    </lineage>
</organism>
<feature type="compositionally biased region" description="Low complexity" evidence="4">
    <location>
        <begin position="57"/>
        <end position="71"/>
    </location>
</feature>
<keyword evidence="3" id="KW-0067">ATP-binding</keyword>
<keyword evidence="6" id="KW-1185">Reference proteome</keyword>
<dbReference type="AlphaFoldDB" id="A0A9J7HL49"/>
<gene>
    <name evidence="7" type="primary">LOC118405907</name>
</gene>
<dbReference type="Gene3D" id="3.40.50.300">
    <property type="entry name" value="P-loop containing nucleotide triphosphate hydrolases"/>
    <property type="match status" value="1"/>
</dbReference>
<dbReference type="InterPro" id="IPR027417">
    <property type="entry name" value="P-loop_NTPase"/>
</dbReference>
<dbReference type="OrthoDB" id="10052806at2759"/>
<accession>A0A9J7HL49</accession>
<dbReference type="InterPro" id="IPR003593">
    <property type="entry name" value="AAA+_ATPase"/>
</dbReference>
<dbReference type="CDD" id="cd00009">
    <property type="entry name" value="AAA"/>
    <property type="match status" value="1"/>
</dbReference>
<keyword evidence="2" id="KW-0547">Nucleotide-binding</keyword>
<evidence type="ECO:0000256" key="2">
    <source>
        <dbReference type="ARBA" id="ARBA00022741"/>
    </source>
</evidence>
<evidence type="ECO:0000256" key="4">
    <source>
        <dbReference type="SAM" id="MobiDB-lite"/>
    </source>
</evidence>
<dbReference type="SUPFAM" id="SSF52540">
    <property type="entry name" value="P-loop containing nucleoside triphosphate hydrolases"/>
    <property type="match status" value="1"/>
</dbReference>
<dbReference type="InterPro" id="IPR003959">
    <property type="entry name" value="ATPase_AAA_core"/>
</dbReference>
<dbReference type="PRINTS" id="PR00819">
    <property type="entry name" value="CBXCFQXSUPER"/>
</dbReference>
<name>A0A9J7HL49_BRAFL</name>
<dbReference type="SMART" id="SM00382">
    <property type="entry name" value="AAA"/>
    <property type="match status" value="1"/>
</dbReference>
<comment type="similarity">
    <text evidence="1">Belongs to the CbxX/CfxQ family.</text>
</comment>
<sequence length="342" mass="38101">MCNAYLSIISQDTTPTYEFRPRKHRPGESLPEMRRQRESSESKDTEKTPEKAAAGKSSQARSDAATSADTTPVEDLLRSMEKFVGLKDLKVYLEDFAKSIFMQRLVKNEVDTGGMHMVFSGNPGTGKTTVATALTGFLYKIGIVSKEQPVVVQRGDLTSKWVGHTSEKTRKKVQASKGGVMLVDEAYRLAQADSSSKDVGKEALEEIMSFMEGGDPIMIFAGYPAEMASLLDVNPGLKSRIAYNFDFPDFNVKELADIMRMEVENKGLRLTSQANQDLATTVENSSTEPQRSKMNGRLARQVVKEAERHMYARCYPNDIQGCGLITQEDLEYSFQRFLSGRP</sequence>
<feature type="region of interest" description="Disordered" evidence="4">
    <location>
        <begin position="15"/>
        <end position="72"/>
    </location>
</feature>